<organism evidence="19 20">
    <name type="scientific">Idiomarina aquatica</name>
    <dbReference type="NCBI Taxonomy" id="1327752"/>
    <lineage>
        <taxon>Bacteria</taxon>
        <taxon>Pseudomonadati</taxon>
        <taxon>Pseudomonadota</taxon>
        <taxon>Gammaproteobacteria</taxon>
        <taxon>Alteromonadales</taxon>
        <taxon>Idiomarinaceae</taxon>
        <taxon>Idiomarina</taxon>
    </lineage>
</organism>
<evidence type="ECO:0000256" key="4">
    <source>
        <dbReference type="ARBA" id="ARBA00011738"/>
    </source>
</evidence>
<feature type="binding site" evidence="15">
    <location>
        <position position="119"/>
    </location>
    <ligand>
        <name>Mg(2+)</name>
        <dbReference type="ChEBI" id="CHEBI:18420"/>
    </ligand>
</feature>
<dbReference type="GO" id="GO:0042802">
    <property type="term" value="F:identical protein binding"/>
    <property type="evidence" value="ECO:0007669"/>
    <property type="project" value="UniProtKB-ARBA"/>
</dbReference>
<dbReference type="InterPro" id="IPR000999">
    <property type="entry name" value="RNase_III_dom"/>
</dbReference>
<protein>
    <recommendedName>
        <fullName evidence="15">Ribonuclease 3</fullName>
        <ecNumber evidence="15">3.1.26.3</ecNumber>
    </recommendedName>
    <alternativeName>
        <fullName evidence="15">Ribonuclease III</fullName>
        <shortName evidence="15">RNase III</shortName>
    </alternativeName>
</protein>
<dbReference type="InterPro" id="IPR036389">
    <property type="entry name" value="RNase_III_sf"/>
</dbReference>
<dbReference type="PANTHER" id="PTHR11207:SF0">
    <property type="entry name" value="RIBONUCLEASE 3"/>
    <property type="match status" value="1"/>
</dbReference>
<dbReference type="GO" id="GO:0005737">
    <property type="term" value="C:cytoplasm"/>
    <property type="evidence" value="ECO:0007669"/>
    <property type="project" value="UniProtKB-SubCell"/>
</dbReference>
<evidence type="ECO:0000256" key="15">
    <source>
        <dbReference type="HAMAP-Rule" id="MF_00104"/>
    </source>
</evidence>
<dbReference type="Pfam" id="PF14622">
    <property type="entry name" value="Ribonucleas_3_3"/>
    <property type="match status" value="1"/>
</dbReference>
<dbReference type="GO" id="GO:0006397">
    <property type="term" value="P:mRNA processing"/>
    <property type="evidence" value="ECO:0007669"/>
    <property type="project" value="UniProtKB-UniRule"/>
</dbReference>
<sequence>MSLPKPPLAQLEQVIGYEFRQRELLKQALTHRSAHAHHNERLEFLGDSILGVVIAEALYQRFPNVAEGDLSRMRAAIVCGRSLAKLGRKKQVGDYLWLGQGELKSGGYRRESILADAMEAIIGAVYLDSDMATVKTMVLAWFSEQLETIKPGANQKDPKTRLQEWLQARQRPLPEYDVVATKGQAHNQQFTVTCQVEGIKDPLLGTGTSRRKAEQAAATAALEQLQESS</sequence>
<feature type="domain" description="RNase III" evidence="18">
    <location>
        <begin position="8"/>
        <end position="130"/>
    </location>
</feature>
<dbReference type="Pfam" id="PF00035">
    <property type="entry name" value="dsrm"/>
    <property type="match status" value="1"/>
</dbReference>
<evidence type="ECO:0000313" key="19">
    <source>
        <dbReference type="EMBL" id="RUO44673.1"/>
    </source>
</evidence>
<evidence type="ECO:0000256" key="11">
    <source>
        <dbReference type="ARBA" id="ARBA00022759"/>
    </source>
</evidence>
<evidence type="ECO:0000256" key="14">
    <source>
        <dbReference type="ARBA" id="ARBA00022884"/>
    </source>
</evidence>
<keyword evidence="6 15" id="KW-0698">rRNA processing</keyword>
<dbReference type="FunFam" id="1.10.1520.10:FF:000001">
    <property type="entry name" value="Ribonuclease 3"/>
    <property type="match status" value="1"/>
</dbReference>
<accession>A0AA94JDJ5</accession>
<comment type="cofactor">
    <cofactor evidence="15">
        <name>Mg(2+)</name>
        <dbReference type="ChEBI" id="CHEBI:18420"/>
    </cofactor>
</comment>
<evidence type="ECO:0000256" key="6">
    <source>
        <dbReference type="ARBA" id="ARBA00022552"/>
    </source>
</evidence>
<dbReference type="SUPFAM" id="SSF69065">
    <property type="entry name" value="RNase III domain-like"/>
    <property type="match status" value="1"/>
</dbReference>
<evidence type="ECO:0000256" key="10">
    <source>
        <dbReference type="ARBA" id="ARBA00022723"/>
    </source>
</evidence>
<feature type="active site" evidence="15">
    <location>
        <position position="47"/>
    </location>
</feature>
<dbReference type="Gene3D" id="3.30.160.20">
    <property type="match status" value="1"/>
</dbReference>
<proteinExistence type="inferred from homology"/>
<keyword evidence="12 15" id="KW-0378">Hydrolase</keyword>
<keyword evidence="10 15" id="KW-0479">Metal-binding</keyword>
<evidence type="ECO:0000256" key="9">
    <source>
        <dbReference type="ARBA" id="ARBA00022722"/>
    </source>
</evidence>
<dbReference type="RefSeq" id="WP_105306188.1">
    <property type="nucleotide sequence ID" value="NZ_PIPS01000001.1"/>
</dbReference>
<keyword evidence="9 15" id="KW-0540">Nuclease</keyword>
<comment type="catalytic activity">
    <reaction evidence="1 15">
        <text>Endonucleolytic cleavage to 5'-phosphomonoester.</text>
        <dbReference type="EC" id="3.1.26.3"/>
    </reaction>
</comment>
<evidence type="ECO:0000313" key="20">
    <source>
        <dbReference type="Proteomes" id="UP000286680"/>
    </source>
</evidence>
<dbReference type="PROSITE" id="PS50137">
    <property type="entry name" value="DS_RBD"/>
    <property type="match status" value="1"/>
</dbReference>
<dbReference type="GO" id="GO:0004525">
    <property type="term" value="F:ribonuclease III activity"/>
    <property type="evidence" value="ECO:0007669"/>
    <property type="project" value="UniProtKB-UniRule"/>
</dbReference>
<dbReference type="CDD" id="cd10845">
    <property type="entry name" value="DSRM_RNAse_III_family"/>
    <property type="match status" value="1"/>
</dbReference>
<comment type="function">
    <text evidence="15">Digests double-stranded RNA. Involved in the processing of primary rRNA transcript to yield the immediate precursors to the large and small rRNAs (23S and 16S). Processes some mRNAs, and tRNAs when they are encoded in the rRNA operon. Processes pre-crRNA and tracrRNA of type II CRISPR loci if present in the organism.</text>
</comment>
<evidence type="ECO:0000256" key="12">
    <source>
        <dbReference type="ARBA" id="ARBA00022801"/>
    </source>
</evidence>
<keyword evidence="14 15" id="KW-0694">RNA-binding</keyword>
<dbReference type="FunFam" id="3.30.160.20:FF:000003">
    <property type="entry name" value="Ribonuclease 3"/>
    <property type="match status" value="1"/>
</dbReference>
<dbReference type="PROSITE" id="PS50142">
    <property type="entry name" value="RNASE_3_2"/>
    <property type="match status" value="1"/>
</dbReference>
<dbReference type="GO" id="GO:0010468">
    <property type="term" value="P:regulation of gene expression"/>
    <property type="evidence" value="ECO:0007669"/>
    <property type="project" value="TreeGrafter"/>
</dbReference>
<dbReference type="HAMAP" id="MF_00104">
    <property type="entry name" value="RNase_III"/>
    <property type="match status" value="1"/>
</dbReference>
<evidence type="ECO:0000256" key="7">
    <source>
        <dbReference type="ARBA" id="ARBA00022664"/>
    </source>
</evidence>
<evidence type="ECO:0000256" key="16">
    <source>
        <dbReference type="SAM" id="MobiDB-lite"/>
    </source>
</evidence>
<comment type="similarity">
    <text evidence="3">Belongs to the ribonuclease III family.</text>
</comment>
<evidence type="ECO:0000256" key="3">
    <source>
        <dbReference type="ARBA" id="ARBA00010183"/>
    </source>
</evidence>
<keyword evidence="8 15" id="KW-0819">tRNA processing</keyword>
<dbReference type="EMBL" id="PIPS01000001">
    <property type="protein sequence ID" value="RUO44673.1"/>
    <property type="molecule type" value="Genomic_DNA"/>
</dbReference>
<evidence type="ECO:0000256" key="8">
    <source>
        <dbReference type="ARBA" id="ARBA00022694"/>
    </source>
</evidence>
<feature type="compositionally biased region" description="Low complexity" evidence="16">
    <location>
        <begin position="215"/>
        <end position="229"/>
    </location>
</feature>
<keyword evidence="15" id="KW-0699">rRNA-binding</keyword>
<dbReference type="GO" id="GO:0003725">
    <property type="term" value="F:double-stranded RNA binding"/>
    <property type="evidence" value="ECO:0007669"/>
    <property type="project" value="TreeGrafter"/>
</dbReference>
<feature type="active site" evidence="15">
    <location>
        <position position="119"/>
    </location>
</feature>
<dbReference type="GO" id="GO:0019843">
    <property type="term" value="F:rRNA binding"/>
    <property type="evidence" value="ECO:0007669"/>
    <property type="project" value="UniProtKB-KW"/>
</dbReference>
<dbReference type="NCBIfam" id="TIGR02191">
    <property type="entry name" value="RNaseIII"/>
    <property type="match status" value="1"/>
</dbReference>
<comment type="subunit">
    <text evidence="4 15">Homodimer.</text>
</comment>
<comment type="caution">
    <text evidence="19">The sequence shown here is derived from an EMBL/GenBank/DDBJ whole genome shotgun (WGS) entry which is preliminary data.</text>
</comment>
<feature type="binding site" evidence="15">
    <location>
        <position position="43"/>
    </location>
    <ligand>
        <name>Mg(2+)</name>
        <dbReference type="ChEBI" id="CHEBI:18420"/>
    </ligand>
</feature>
<keyword evidence="11 15" id="KW-0255">Endonuclease</keyword>
<dbReference type="GO" id="GO:0008033">
    <property type="term" value="P:tRNA processing"/>
    <property type="evidence" value="ECO:0007669"/>
    <property type="project" value="UniProtKB-KW"/>
</dbReference>
<evidence type="ECO:0000256" key="13">
    <source>
        <dbReference type="ARBA" id="ARBA00022842"/>
    </source>
</evidence>
<dbReference type="Proteomes" id="UP000286680">
    <property type="component" value="Unassembled WGS sequence"/>
</dbReference>
<evidence type="ECO:0000256" key="1">
    <source>
        <dbReference type="ARBA" id="ARBA00000109"/>
    </source>
</evidence>
<comment type="subcellular location">
    <subcellularLocation>
        <location evidence="2 15">Cytoplasm</location>
    </subcellularLocation>
</comment>
<name>A0AA94JDJ5_9GAMM</name>
<dbReference type="SMART" id="SM00535">
    <property type="entry name" value="RIBOc"/>
    <property type="match status" value="1"/>
</dbReference>
<keyword evidence="7 15" id="KW-0507">mRNA processing</keyword>
<keyword evidence="20" id="KW-1185">Reference proteome</keyword>
<evidence type="ECO:0000259" key="18">
    <source>
        <dbReference type="PROSITE" id="PS50142"/>
    </source>
</evidence>
<reference evidence="20" key="1">
    <citation type="journal article" date="2018" name="Front. Microbiol.">
        <title>Genome-Based Analysis Reveals the Taxonomy and Diversity of the Family Idiomarinaceae.</title>
        <authorList>
            <person name="Liu Y."/>
            <person name="Lai Q."/>
            <person name="Shao Z."/>
        </authorList>
    </citation>
    <scope>NUCLEOTIDE SEQUENCE [LARGE SCALE GENOMIC DNA]</scope>
    <source>
        <strain evidence="20">SN-14</strain>
    </source>
</reference>
<dbReference type="GO" id="GO:0046872">
    <property type="term" value="F:metal ion binding"/>
    <property type="evidence" value="ECO:0007669"/>
    <property type="project" value="UniProtKB-KW"/>
</dbReference>
<keyword evidence="13 15" id="KW-0460">Magnesium</keyword>
<dbReference type="PROSITE" id="PS00517">
    <property type="entry name" value="RNASE_3_1"/>
    <property type="match status" value="1"/>
</dbReference>
<keyword evidence="5 15" id="KW-0963">Cytoplasm</keyword>
<gene>
    <name evidence="15" type="primary">rnc</name>
    <name evidence="19" type="ORF">CWE23_01150</name>
</gene>
<evidence type="ECO:0000256" key="2">
    <source>
        <dbReference type="ARBA" id="ARBA00004496"/>
    </source>
</evidence>
<dbReference type="SMART" id="SM00358">
    <property type="entry name" value="DSRM"/>
    <property type="match status" value="1"/>
</dbReference>
<dbReference type="InterPro" id="IPR011907">
    <property type="entry name" value="RNase_III"/>
</dbReference>
<dbReference type="EC" id="3.1.26.3" evidence="15"/>
<dbReference type="CDD" id="cd00593">
    <property type="entry name" value="RIBOc"/>
    <property type="match status" value="1"/>
</dbReference>
<dbReference type="GO" id="GO:0006364">
    <property type="term" value="P:rRNA processing"/>
    <property type="evidence" value="ECO:0007669"/>
    <property type="project" value="UniProtKB-UniRule"/>
</dbReference>
<evidence type="ECO:0000256" key="5">
    <source>
        <dbReference type="ARBA" id="ARBA00022490"/>
    </source>
</evidence>
<dbReference type="AlphaFoldDB" id="A0AA94JDJ5"/>
<dbReference type="PANTHER" id="PTHR11207">
    <property type="entry name" value="RIBONUCLEASE III"/>
    <property type="match status" value="1"/>
</dbReference>
<dbReference type="InterPro" id="IPR014720">
    <property type="entry name" value="dsRBD_dom"/>
</dbReference>
<dbReference type="Gene3D" id="1.10.1520.10">
    <property type="entry name" value="Ribonuclease III domain"/>
    <property type="match status" value="1"/>
</dbReference>
<evidence type="ECO:0000259" key="17">
    <source>
        <dbReference type="PROSITE" id="PS50137"/>
    </source>
</evidence>
<dbReference type="SUPFAM" id="SSF54768">
    <property type="entry name" value="dsRNA-binding domain-like"/>
    <property type="match status" value="1"/>
</dbReference>
<feature type="binding site" evidence="15">
    <location>
        <position position="116"/>
    </location>
    <ligand>
        <name>Mg(2+)</name>
        <dbReference type="ChEBI" id="CHEBI:18420"/>
    </ligand>
</feature>
<feature type="domain" description="DRBM" evidence="17">
    <location>
        <begin position="157"/>
        <end position="227"/>
    </location>
</feature>
<feature type="region of interest" description="Disordered" evidence="16">
    <location>
        <begin position="205"/>
        <end position="229"/>
    </location>
</feature>